<evidence type="ECO:0000259" key="2">
    <source>
        <dbReference type="Pfam" id="PF20236"/>
    </source>
</evidence>
<dbReference type="InterPro" id="IPR046528">
    <property type="entry name" value="DUF6593"/>
</dbReference>
<evidence type="ECO:0000256" key="1">
    <source>
        <dbReference type="SAM" id="MobiDB-lite"/>
    </source>
</evidence>
<keyword evidence="4" id="KW-1185">Reference proteome</keyword>
<sequence length="245" mass="27277">MSSRQRPGEPPQFSSSQETSTPAPVPVVLTWPDPAAPLGTPPAYEDARVPVEAVTYTLSPQGFNTLLVLPPADWPDSRPRYHIAVSLNCMNPFSFITTIHSGASDSGPVVGEFEMGISTIPGTVCLGDCQRQIKDVLRMQGHPRWVWHFGDDTTRHLRWELNNFRTGVWNCFLASDRHPAPTPLKIAQFKGAPYTGTERTQPATLRVYPLGQALFDEILISVLLVERKRLQPPPPEGLKGWWSWS</sequence>
<feature type="region of interest" description="Disordered" evidence="1">
    <location>
        <begin position="1"/>
        <end position="32"/>
    </location>
</feature>
<dbReference type="AlphaFoldDB" id="A0AAD7NKG2"/>
<evidence type="ECO:0000313" key="4">
    <source>
        <dbReference type="Proteomes" id="UP001215280"/>
    </source>
</evidence>
<dbReference type="EMBL" id="JARJLG010000035">
    <property type="protein sequence ID" value="KAJ7765506.1"/>
    <property type="molecule type" value="Genomic_DNA"/>
</dbReference>
<proteinExistence type="predicted"/>
<organism evidence="3 4">
    <name type="scientific">Mycena maculata</name>
    <dbReference type="NCBI Taxonomy" id="230809"/>
    <lineage>
        <taxon>Eukaryota</taxon>
        <taxon>Fungi</taxon>
        <taxon>Dikarya</taxon>
        <taxon>Basidiomycota</taxon>
        <taxon>Agaricomycotina</taxon>
        <taxon>Agaricomycetes</taxon>
        <taxon>Agaricomycetidae</taxon>
        <taxon>Agaricales</taxon>
        <taxon>Marasmiineae</taxon>
        <taxon>Mycenaceae</taxon>
        <taxon>Mycena</taxon>
    </lineage>
</organism>
<feature type="domain" description="DUF6593" evidence="2">
    <location>
        <begin position="96"/>
        <end position="229"/>
    </location>
</feature>
<feature type="compositionally biased region" description="Polar residues" evidence="1">
    <location>
        <begin position="12"/>
        <end position="22"/>
    </location>
</feature>
<dbReference type="Pfam" id="PF20236">
    <property type="entry name" value="DUF6593"/>
    <property type="match status" value="1"/>
</dbReference>
<accession>A0AAD7NKG2</accession>
<name>A0AAD7NKG2_9AGAR</name>
<comment type="caution">
    <text evidence="3">The sequence shown here is derived from an EMBL/GenBank/DDBJ whole genome shotgun (WGS) entry which is preliminary data.</text>
</comment>
<dbReference type="Proteomes" id="UP001215280">
    <property type="component" value="Unassembled WGS sequence"/>
</dbReference>
<gene>
    <name evidence="3" type="ORF">DFH07DRAFT_367658</name>
</gene>
<reference evidence="3" key="1">
    <citation type="submission" date="2023-03" db="EMBL/GenBank/DDBJ databases">
        <title>Massive genome expansion in bonnet fungi (Mycena s.s.) driven by repeated elements and novel gene families across ecological guilds.</title>
        <authorList>
            <consortium name="Lawrence Berkeley National Laboratory"/>
            <person name="Harder C.B."/>
            <person name="Miyauchi S."/>
            <person name="Viragh M."/>
            <person name="Kuo A."/>
            <person name="Thoen E."/>
            <person name="Andreopoulos B."/>
            <person name="Lu D."/>
            <person name="Skrede I."/>
            <person name="Drula E."/>
            <person name="Henrissat B."/>
            <person name="Morin E."/>
            <person name="Kohler A."/>
            <person name="Barry K."/>
            <person name="LaButti K."/>
            <person name="Morin E."/>
            <person name="Salamov A."/>
            <person name="Lipzen A."/>
            <person name="Mereny Z."/>
            <person name="Hegedus B."/>
            <person name="Baldrian P."/>
            <person name="Stursova M."/>
            <person name="Weitz H."/>
            <person name="Taylor A."/>
            <person name="Grigoriev I.V."/>
            <person name="Nagy L.G."/>
            <person name="Martin F."/>
            <person name="Kauserud H."/>
        </authorList>
    </citation>
    <scope>NUCLEOTIDE SEQUENCE</scope>
    <source>
        <strain evidence="3">CBHHK188m</strain>
    </source>
</reference>
<evidence type="ECO:0000313" key="3">
    <source>
        <dbReference type="EMBL" id="KAJ7765506.1"/>
    </source>
</evidence>
<protein>
    <recommendedName>
        <fullName evidence="2">DUF6593 domain-containing protein</fullName>
    </recommendedName>
</protein>